<dbReference type="InterPro" id="IPR041916">
    <property type="entry name" value="Anti_sigma_zinc_sf"/>
</dbReference>
<evidence type="ECO:0000256" key="1">
    <source>
        <dbReference type="SAM" id="MobiDB-lite"/>
    </source>
</evidence>
<evidence type="ECO:0000313" key="3">
    <source>
        <dbReference type="EMBL" id="QDV76189.1"/>
    </source>
</evidence>
<evidence type="ECO:0000313" key="4">
    <source>
        <dbReference type="Proteomes" id="UP000316426"/>
    </source>
</evidence>
<dbReference type="AlphaFoldDB" id="A0A518KEI8"/>
<organism evidence="3 4">
    <name type="scientific">Botrimarina mediterranea</name>
    <dbReference type="NCBI Taxonomy" id="2528022"/>
    <lineage>
        <taxon>Bacteria</taxon>
        <taxon>Pseudomonadati</taxon>
        <taxon>Planctomycetota</taxon>
        <taxon>Planctomycetia</taxon>
        <taxon>Pirellulales</taxon>
        <taxon>Lacipirellulaceae</taxon>
        <taxon>Botrimarina</taxon>
    </lineage>
</organism>
<dbReference type="RefSeq" id="WP_145116650.1">
    <property type="nucleotide sequence ID" value="NZ_CP036349.1"/>
</dbReference>
<feature type="region of interest" description="Disordered" evidence="1">
    <location>
        <begin position="497"/>
        <end position="556"/>
    </location>
</feature>
<keyword evidence="4" id="KW-1185">Reference proteome</keyword>
<reference evidence="3 4" key="1">
    <citation type="submission" date="2019-02" db="EMBL/GenBank/DDBJ databases">
        <title>Deep-cultivation of Planctomycetes and their phenomic and genomic characterization uncovers novel biology.</title>
        <authorList>
            <person name="Wiegand S."/>
            <person name="Jogler M."/>
            <person name="Boedeker C."/>
            <person name="Pinto D."/>
            <person name="Vollmers J."/>
            <person name="Rivas-Marin E."/>
            <person name="Kohn T."/>
            <person name="Peeters S.H."/>
            <person name="Heuer A."/>
            <person name="Rast P."/>
            <person name="Oberbeckmann S."/>
            <person name="Bunk B."/>
            <person name="Jeske O."/>
            <person name="Meyerdierks A."/>
            <person name="Storesund J.E."/>
            <person name="Kallscheuer N."/>
            <person name="Luecker S."/>
            <person name="Lage O.M."/>
            <person name="Pohl T."/>
            <person name="Merkel B.J."/>
            <person name="Hornburger P."/>
            <person name="Mueller R.-W."/>
            <person name="Bruemmer F."/>
            <person name="Labrenz M."/>
            <person name="Spormann A.M."/>
            <person name="Op den Camp H."/>
            <person name="Overmann J."/>
            <person name="Amann R."/>
            <person name="Jetten M.S.M."/>
            <person name="Mascher T."/>
            <person name="Medema M.H."/>
            <person name="Devos D.P."/>
            <person name="Kaster A.-K."/>
            <person name="Ovreas L."/>
            <person name="Rohde M."/>
            <person name="Galperin M.Y."/>
            <person name="Jogler C."/>
        </authorList>
    </citation>
    <scope>NUCLEOTIDE SEQUENCE [LARGE SCALE GENOMIC DNA]</scope>
    <source>
        <strain evidence="3 4">Spa11</strain>
    </source>
</reference>
<dbReference type="Proteomes" id="UP000316426">
    <property type="component" value="Chromosome"/>
</dbReference>
<dbReference type="EMBL" id="CP036349">
    <property type="protein sequence ID" value="QDV76189.1"/>
    <property type="molecule type" value="Genomic_DNA"/>
</dbReference>
<dbReference type="Gene3D" id="1.10.10.1320">
    <property type="entry name" value="Anti-sigma factor, zinc-finger domain"/>
    <property type="match status" value="1"/>
</dbReference>
<dbReference type="KEGG" id="bmei:Spa11_44140"/>
<feature type="region of interest" description="Disordered" evidence="1">
    <location>
        <begin position="337"/>
        <end position="372"/>
    </location>
</feature>
<sequence length="556" mass="60971">MRPDDNHTDDEINGAANGPDEVLVAYLDGQLSAEECERVESMLASDAATRQRLQSLDRVWNALDVLPRSTASPTFTRSTIEMAAVTAASLAKEPRGVDEPRRLLKTPRVRIPVWVVASLIGVAGGAMLTLAAVTAPERRAMADLPVALHAAALEQVGSLEFLTKLDAGDNKGLEEFRDESVESAAASWATVTAASTPERRQWVETLSPAELTSVNARVAEYQSRPAGKQASLRQFNDALAAAPDAVELRETALAYEAMVGRLPASEQARLRQLTTDERLRVVDREARRWAHDAKLDLTGAEVAAFRDAIDRLTESESYRKVGDQFVAALREGFAARRGEGRDDDRNDGRDDGRGDDRRGGRGEGRGDERFERGMREIEQGMTEFFKRQPKVLLFGATDRIAGRGMRRGRFDRLPGGEKLQDLVRDSWRGWVTELEKSLPADAAASLQSAEDDKELARRLNHLIGQTFVKDDLPTAFARLDSTTMDRMLLAPTDEFRDALSTPEMGGGPFPREFDLRGGPPFDGPRDGEGPRRGRDFGPDFGRGGPPRGFGPLPSAP</sequence>
<keyword evidence="2" id="KW-1133">Transmembrane helix</keyword>
<keyword evidence="2" id="KW-0812">Transmembrane</keyword>
<proteinExistence type="predicted"/>
<evidence type="ECO:0000256" key="2">
    <source>
        <dbReference type="SAM" id="Phobius"/>
    </source>
</evidence>
<evidence type="ECO:0008006" key="5">
    <source>
        <dbReference type="Google" id="ProtNLM"/>
    </source>
</evidence>
<feature type="compositionally biased region" description="Basic and acidic residues" evidence="1">
    <location>
        <begin position="523"/>
        <end position="537"/>
    </location>
</feature>
<protein>
    <recommendedName>
        <fullName evidence="5">Zinc-finger domain-containing protein</fullName>
    </recommendedName>
</protein>
<feature type="transmembrane region" description="Helical" evidence="2">
    <location>
        <begin position="111"/>
        <end position="133"/>
    </location>
</feature>
<gene>
    <name evidence="3" type="ORF">Spa11_44140</name>
</gene>
<accession>A0A518KEI8</accession>
<keyword evidence="2" id="KW-0472">Membrane</keyword>
<name>A0A518KEI8_9BACT</name>